<dbReference type="EMBL" id="HBUE01350825">
    <property type="protein sequence ID" value="CAG6603050.1"/>
    <property type="molecule type" value="Transcribed_RNA"/>
</dbReference>
<dbReference type="EMBL" id="HBUE01037562">
    <property type="protein sequence ID" value="CAG6459433.1"/>
    <property type="molecule type" value="Transcribed_RNA"/>
</dbReference>
<accession>A0A8D8LBV1</accession>
<dbReference type="EMBL" id="HBUE01243724">
    <property type="protein sequence ID" value="CAG6550753.1"/>
    <property type="molecule type" value="Transcribed_RNA"/>
</dbReference>
<dbReference type="EMBL" id="HBUE01350822">
    <property type="protein sequence ID" value="CAG6603047.1"/>
    <property type="molecule type" value="Transcribed_RNA"/>
</dbReference>
<organism evidence="1">
    <name type="scientific">Culex pipiens</name>
    <name type="common">House mosquito</name>
    <dbReference type="NCBI Taxonomy" id="7175"/>
    <lineage>
        <taxon>Eukaryota</taxon>
        <taxon>Metazoa</taxon>
        <taxon>Ecdysozoa</taxon>
        <taxon>Arthropoda</taxon>
        <taxon>Hexapoda</taxon>
        <taxon>Insecta</taxon>
        <taxon>Pterygota</taxon>
        <taxon>Neoptera</taxon>
        <taxon>Endopterygota</taxon>
        <taxon>Diptera</taxon>
        <taxon>Nematocera</taxon>
        <taxon>Culicoidea</taxon>
        <taxon>Culicidae</taxon>
        <taxon>Culicinae</taxon>
        <taxon>Culicini</taxon>
        <taxon>Culex</taxon>
        <taxon>Culex</taxon>
    </lineage>
</organism>
<protein>
    <submittedName>
        <fullName evidence="1">(northern house mosquito) hypothetical protein</fullName>
    </submittedName>
</protein>
<proteinExistence type="predicted"/>
<sequence length="120" mass="13957">MPSVLIAAEQFFRAVIGTRDDGRNQLVQASTQRHVHRVHQRIARFLRFHPFDPTFCKIRQRFAENLHVQHLLHFAKRCNIVLVNSVNGPHRNVIQQIAQKLGRVQQSVHLVQNDNPAEPF</sequence>
<dbReference type="EMBL" id="HBUE01243726">
    <property type="protein sequence ID" value="CAG6550755.1"/>
    <property type="molecule type" value="Transcribed_RNA"/>
</dbReference>
<dbReference type="EMBL" id="HBUE01350824">
    <property type="protein sequence ID" value="CAG6603049.1"/>
    <property type="molecule type" value="Transcribed_RNA"/>
</dbReference>
<dbReference type="EMBL" id="HBUE01243727">
    <property type="protein sequence ID" value="CAG6550756.1"/>
    <property type="molecule type" value="Transcribed_RNA"/>
</dbReference>
<name>A0A8D8LBV1_CULPI</name>
<dbReference type="AlphaFoldDB" id="A0A8D8LBV1"/>
<evidence type="ECO:0000313" key="1">
    <source>
        <dbReference type="EMBL" id="CAG6603047.1"/>
    </source>
</evidence>
<reference evidence="1" key="1">
    <citation type="submission" date="2021-05" db="EMBL/GenBank/DDBJ databases">
        <authorList>
            <person name="Alioto T."/>
            <person name="Alioto T."/>
            <person name="Gomez Garrido J."/>
        </authorList>
    </citation>
    <scope>NUCLEOTIDE SEQUENCE</scope>
</reference>